<dbReference type="InterPro" id="IPR036291">
    <property type="entry name" value="NAD(P)-bd_dom_sf"/>
</dbReference>
<evidence type="ECO:0000256" key="2">
    <source>
        <dbReference type="ARBA" id="ARBA00023002"/>
    </source>
</evidence>
<dbReference type="PRINTS" id="PR00081">
    <property type="entry name" value="GDHRDH"/>
</dbReference>
<dbReference type="InterPro" id="IPR057326">
    <property type="entry name" value="KR_dom"/>
</dbReference>
<dbReference type="EMBL" id="QMEU01000005">
    <property type="protein sequence ID" value="RAU99366.1"/>
    <property type="molecule type" value="Genomic_DNA"/>
</dbReference>
<dbReference type="InterPro" id="IPR051687">
    <property type="entry name" value="Peroxisomal_Beta-Oxidation"/>
</dbReference>
<evidence type="ECO:0000313" key="6">
    <source>
        <dbReference type="Proteomes" id="UP000250347"/>
    </source>
</evidence>
<dbReference type="Pfam" id="PF00106">
    <property type="entry name" value="adh_short"/>
    <property type="match status" value="1"/>
</dbReference>
<sequence length="331" mass="34543">MDRTRRGPHDITVRRRPKLISFADRVVLVTGGARGLGEAYCHEFARRGAALVVHDNGAETDGSGGDPGPANDVAAAICAAGGQAVACASDASAEQGGQDAVDLAVREFGRLDAIVANAGIIHDDPLPDWPTERFEALLRHHVLAAFHVIRPGFAVMRDAGYGRLVFVSSAAGVFGQPGLTGYATAKTGMLGLMNVAALEGAAYDIHANAIMPMGDTRMAVALMGEAGRTADARAFLETLRLDQVAPVVAYLASESCTLTHRVLSAFRGRVAALQIGVTRGWFAADGSFDAEDVAANLDRILDPSGLFVPGSIFDEMECAFAAAPVESQASP</sequence>
<gene>
    <name evidence="5" type="ORF">DQP58_03600</name>
</gene>
<dbReference type="SMART" id="SM00822">
    <property type="entry name" value="PKS_KR"/>
    <property type="match status" value="1"/>
</dbReference>
<name>A0A329L579_9MYCO</name>
<accession>A0A329L579</accession>
<dbReference type="InterPro" id="IPR020904">
    <property type="entry name" value="Sc_DH/Rdtase_CS"/>
</dbReference>
<dbReference type="SUPFAM" id="SSF51735">
    <property type="entry name" value="NAD(P)-binding Rossmann-fold domains"/>
    <property type="match status" value="1"/>
</dbReference>
<proteinExistence type="inferred from homology"/>
<feature type="domain" description="Ketoreductase" evidence="4">
    <location>
        <begin position="25"/>
        <end position="216"/>
    </location>
</feature>
<dbReference type="AlphaFoldDB" id="A0A329L579"/>
<keyword evidence="2" id="KW-0560">Oxidoreductase</keyword>
<dbReference type="InterPro" id="IPR002347">
    <property type="entry name" value="SDR_fam"/>
</dbReference>
<dbReference type="PANTHER" id="PTHR45024">
    <property type="entry name" value="DEHYDROGENASES, SHORT CHAIN"/>
    <property type="match status" value="1"/>
</dbReference>
<evidence type="ECO:0000256" key="3">
    <source>
        <dbReference type="RuleBase" id="RU000363"/>
    </source>
</evidence>
<organism evidence="5 6">
    <name type="scientific">Mycobacterium colombiense</name>
    <dbReference type="NCBI Taxonomy" id="339268"/>
    <lineage>
        <taxon>Bacteria</taxon>
        <taxon>Bacillati</taxon>
        <taxon>Actinomycetota</taxon>
        <taxon>Actinomycetes</taxon>
        <taxon>Mycobacteriales</taxon>
        <taxon>Mycobacteriaceae</taxon>
        <taxon>Mycobacterium</taxon>
        <taxon>Mycobacterium avium complex (MAC)</taxon>
    </lineage>
</organism>
<protein>
    <submittedName>
        <fullName evidence="5">Short-chain dehydrogenase</fullName>
    </submittedName>
</protein>
<dbReference type="PROSITE" id="PS00061">
    <property type="entry name" value="ADH_SHORT"/>
    <property type="match status" value="1"/>
</dbReference>
<comment type="similarity">
    <text evidence="1 3">Belongs to the short-chain dehydrogenases/reductases (SDR) family.</text>
</comment>
<reference evidence="5 6" key="1">
    <citation type="submission" date="2018-06" db="EMBL/GenBank/DDBJ databases">
        <title>NTM in soil in Japan.</title>
        <authorList>
            <person name="Ohya K."/>
        </authorList>
    </citation>
    <scope>NUCLEOTIDE SEQUENCE [LARGE SCALE GENOMIC DNA]</scope>
    <source>
        <strain evidence="5 6">GF76</strain>
    </source>
</reference>
<dbReference type="PRINTS" id="PR00080">
    <property type="entry name" value="SDRFAMILY"/>
</dbReference>
<evidence type="ECO:0000313" key="5">
    <source>
        <dbReference type="EMBL" id="RAU99366.1"/>
    </source>
</evidence>
<evidence type="ECO:0000259" key="4">
    <source>
        <dbReference type="SMART" id="SM00822"/>
    </source>
</evidence>
<evidence type="ECO:0000256" key="1">
    <source>
        <dbReference type="ARBA" id="ARBA00006484"/>
    </source>
</evidence>
<dbReference type="GO" id="GO:0016491">
    <property type="term" value="F:oxidoreductase activity"/>
    <property type="evidence" value="ECO:0007669"/>
    <property type="project" value="UniProtKB-KW"/>
</dbReference>
<dbReference type="Gene3D" id="3.40.50.720">
    <property type="entry name" value="NAD(P)-binding Rossmann-like Domain"/>
    <property type="match status" value="1"/>
</dbReference>
<comment type="caution">
    <text evidence="5">The sequence shown here is derived from an EMBL/GenBank/DDBJ whole genome shotgun (WGS) entry which is preliminary data.</text>
</comment>
<dbReference type="PANTHER" id="PTHR45024:SF2">
    <property type="entry name" value="SCP2 DOMAIN-CONTAINING PROTEIN"/>
    <property type="match status" value="1"/>
</dbReference>
<dbReference type="Proteomes" id="UP000250347">
    <property type="component" value="Unassembled WGS sequence"/>
</dbReference>